<gene>
    <name evidence="1" type="ORF">BST27_05270</name>
</gene>
<reference evidence="1 2" key="1">
    <citation type="submission" date="2017-02" db="EMBL/GenBank/DDBJ databases">
        <title>The new phylogeny of genus Mycobacterium.</title>
        <authorList>
            <person name="Tortoli E."/>
            <person name="Trovato A."/>
            <person name="Cirillo D.M."/>
        </authorList>
    </citation>
    <scope>NUCLEOTIDE SEQUENCE [LARGE SCALE GENOMIC DNA]</scope>
    <source>
        <strain evidence="1 2">DSM 44049</strain>
    </source>
</reference>
<name>A0A1E3SL99_MYCIE</name>
<organism evidence="1 2">
    <name type="scientific">Mycobacterium intermedium</name>
    <dbReference type="NCBI Taxonomy" id="28445"/>
    <lineage>
        <taxon>Bacteria</taxon>
        <taxon>Bacillati</taxon>
        <taxon>Actinomycetota</taxon>
        <taxon>Actinomycetes</taxon>
        <taxon>Mycobacteriales</taxon>
        <taxon>Mycobacteriaceae</taxon>
        <taxon>Mycobacterium</taxon>
        <taxon>Mycobacterium simiae complex</taxon>
    </lineage>
</organism>
<proteinExistence type="predicted"/>
<protein>
    <submittedName>
        <fullName evidence="1">Uncharacterized protein</fullName>
    </submittedName>
</protein>
<comment type="caution">
    <text evidence="1">The sequence shown here is derived from an EMBL/GenBank/DDBJ whole genome shotgun (WGS) entry which is preliminary data.</text>
</comment>
<dbReference type="RefSeq" id="WP_069417564.1">
    <property type="nucleotide sequence ID" value="NZ_CBCRZH010000023.1"/>
</dbReference>
<keyword evidence="2" id="KW-1185">Reference proteome</keyword>
<dbReference type="EMBL" id="MVHT01000009">
    <property type="protein sequence ID" value="ORB09545.1"/>
    <property type="molecule type" value="Genomic_DNA"/>
</dbReference>
<evidence type="ECO:0000313" key="2">
    <source>
        <dbReference type="Proteomes" id="UP000192739"/>
    </source>
</evidence>
<dbReference type="OrthoDB" id="4632325at2"/>
<evidence type="ECO:0000313" key="1">
    <source>
        <dbReference type="EMBL" id="ORB09545.1"/>
    </source>
</evidence>
<dbReference type="AlphaFoldDB" id="A0A1E3SL99"/>
<sequence>MKRQITALAATVLTTGGMGLVGLALAGTAQALPSWCPGQPLPNADVSWDMTLCHAYELNPDGSVHPIGTFFPPGYRPPPNDPNWCANNPIPCHAL</sequence>
<dbReference type="Proteomes" id="UP000192739">
    <property type="component" value="Unassembled WGS sequence"/>
</dbReference>
<accession>A0A1E3SL99</accession>